<sequence>MNEYIYVSASSDIKVEFKMPKEAEVGSSIELRCEYRIMSGSNLYSVKWYKDDHEFFRYVPDSSQRTQTFSRPGVTVENAEVNFGITEDSCQTLAELAESLGVDHTTVSKYLKLLGMTFKSNDRKGIDADGLYHSFRAEKKWKQDFFTSFSSRAMDRSTVCYRASTGSQDWASTDLTQECNATPCFIAPMSADNLVPVLNDKRAVCEPVLVGKQTKLWLPDRLNSG</sequence>
<dbReference type="InterPro" id="IPR036179">
    <property type="entry name" value="Ig-like_dom_sf"/>
</dbReference>
<dbReference type="EMBL" id="KQ983219">
    <property type="protein sequence ID" value="KYQ46512.1"/>
    <property type="molecule type" value="Genomic_DNA"/>
</dbReference>
<protein>
    <recommendedName>
        <fullName evidence="3">Ig-like domain-containing protein</fullName>
    </recommendedName>
</protein>
<dbReference type="InterPro" id="IPR036388">
    <property type="entry name" value="WH-like_DNA-bd_sf"/>
</dbReference>
<dbReference type="Gene3D" id="2.60.40.10">
    <property type="entry name" value="Immunoglobulins"/>
    <property type="match status" value="1"/>
</dbReference>
<dbReference type="PANTHER" id="PTHR21261:SF15">
    <property type="entry name" value="BEATEN PATH IIIA, ISOFORM D-RELATED"/>
    <property type="match status" value="1"/>
</dbReference>
<dbReference type="STRING" id="64791.A0A151WF94"/>
<dbReference type="InterPro" id="IPR013783">
    <property type="entry name" value="Ig-like_fold"/>
</dbReference>
<reference evidence="1 2" key="1">
    <citation type="submission" date="2015-09" db="EMBL/GenBank/DDBJ databases">
        <title>Trachymyrmex zeteki WGS genome.</title>
        <authorList>
            <person name="Nygaard S."/>
            <person name="Hu H."/>
            <person name="Boomsma J."/>
            <person name="Zhang G."/>
        </authorList>
    </citation>
    <scope>NUCLEOTIDE SEQUENCE [LARGE SCALE GENOMIC DNA]</scope>
    <source>
        <strain evidence="1">Tzet28-1</strain>
        <tissue evidence="1">Whole body</tissue>
    </source>
</reference>
<gene>
    <name evidence="1" type="ORF">ALC60_14442</name>
</gene>
<dbReference type="PANTHER" id="PTHR21261">
    <property type="entry name" value="BEAT PROTEIN"/>
    <property type="match status" value="1"/>
</dbReference>
<dbReference type="Gene3D" id="1.10.10.10">
    <property type="entry name" value="Winged helix-like DNA-binding domain superfamily/Winged helix DNA-binding domain"/>
    <property type="match status" value="1"/>
</dbReference>
<keyword evidence="2" id="KW-1185">Reference proteome</keyword>
<organism evidence="1 2">
    <name type="scientific">Mycetomoellerius zeteki</name>
    <dbReference type="NCBI Taxonomy" id="64791"/>
    <lineage>
        <taxon>Eukaryota</taxon>
        <taxon>Metazoa</taxon>
        <taxon>Ecdysozoa</taxon>
        <taxon>Arthropoda</taxon>
        <taxon>Hexapoda</taxon>
        <taxon>Insecta</taxon>
        <taxon>Pterygota</taxon>
        <taxon>Neoptera</taxon>
        <taxon>Endopterygota</taxon>
        <taxon>Hymenoptera</taxon>
        <taxon>Apocrita</taxon>
        <taxon>Aculeata</taxon>
        <taxon>Formicoidea</taxon>
        <taxon>Formicidae</taxon>
        <taxon>Myrmicinae</taxon>
        <taxon>Mycetomoellerius</taxon>
    </lineage>
</organism>
<name>A0A151WF94_9HYME</name>
<evidence type="ECO:0000313" key="2">
    <source>
        <dbReference type="Proteomes" id="UP000075809"/>
    </source>
</evidence>
<dbReference type="SUPFAM" id="SSF48726">
    <property type="entry name" value="Immunoglobulin"/>
    <property type="match status" value="1"/>
</dbReference>
<dbReference type="Proteomes" id="UP000075809">
    <property type="component" value="Unassembled WGS sequence"/>
</dbReference>
<evidence type="ECO:0000313" key="1">
    <source>
        <dbReference type="EMBL" id="KYQ46512.1"/>
    </source>
</evidence>
<evidence type="ECO:0008006" key="3">
    <source>
        <dbReference type="Google" id="ProtNLM"/>
    </source>
</evidence>
<dbReference type="AlphaFoldDB" id="A0A151WF94"/>
<accession>A0A151WF94</accession>
<proteinExistence type="predicted"/>